<evidence type="ECO:0000313" key="6">
    <source>
        <dbReference type="Proteomes" id="UP000034445"/>
    </source>
</evidence>
<dbReference type="AlphaFoldDB" id="A0A0G1XKJ4"/>
<evidence type="ECO:0000256" key="4">
    <source>
        <dbReference type="RuleBase" id="RU365031"/>
    </source>
</evidence>
<dbReference type="GO" id="GO:0046353">
    <property type="term" value="F:aminoglycoside 3-N-acetyltransferase activity"/>
    <property type="evidence" value="ECO:0007669"/>
    <property type="project" value="UniProtKB-EC"/>
</dbReference>
<dbReference type="Proteomes" id="UP000034445">
    <property type="component" value="Unassembled WGS sequence"/>
</dbReference>
<reference evidence="5 6" key="1">
    <citation type="journal article" date="2015" name="Nature">
        <title>rRNA introns, odd ribosomes, and small enigmatic genomes across a large radiation of phyla.</title>
        <authorList>
            <person name="Brown C.T."/>
            <person name="Hug L.A."/>
            <person name="Thomas B.C."/>
            <person name="Sharon I."/>
            <person name="Castelle C.J."/>
            <person name="Singh A."/>
            <person name="Wilkins M.J."/>
            <person name="Williams K.H."/>
            <person name="Banfield J.F."/>
        </authorList>
    </citation>
    <scope>NUCLEOTIDE SEQUENCE [LARGE SCALE GENOMIC DNA]</scope>
</reference>
<dbReference type="InterPro" id="IPR028345">
    <property type="entry name" value="Antibiotic_NAT-like"/>
</dbReference>
<protein>
    <recommendedName>
        <fullName evidence="4">Aminoglycoside N(3)-acetyltransferase</fullName>
        <ecNumber evidence="4">2.3.1.-</ecNumber>
    </recommendedName>
</protein>
<dbReference type="PANTHER" id="PTHR11104:SF0">
    <property type="entry name" value="SPBETA PROPHAGE-DERIVED AMINOGLYCOSIDE N(3')-ACETYLTRANSFERASE-LIKE PROTEIN YOKD"/>
    <property type="match status" value="1"/>
</dbReference>
<comment type="similarity">
    <text evidence="1 4">Belongs to the antibiotic N-acetyltransferase family.</text>
</comment>
<evidence type="ECO:0000256" key="3">
    <source>
        <dbReference type="ARBA" id="ARBA00023315"/>
    </source>
</evidence>
<dbReference type="SUPFAM" id="SSF110710">
    <property type="entry name" value="TTHA0583/YokD-like"/>
    <property type="match status" value="1"/>
</dbReference>
<dbReference type="EC" id="2.3.1.-" evidence="4"/>
<dbReference type="GO" id="GO:0046677">
    <property type="term" value="P:response to antibiotic"/>
    <property type="evidence" value="ECO:0007669"/>
    <property type="project" value="UniProtKB-KW"/>
</dbReference>
<keyword evidence="3 4" id="KW-0012">Acyltransferase</keyword>
<name>A0A0G1XKJ4_9BACT</name>
<accession>A0A0G1XKJ4</accession>
<organism evidence="5 6">
    <name type="scientific">Candidatus Kaiserbacteria bacterium GW2011_GWC2_52_8b</name>
    <dbReference type="NCBI Taxonomy" id="1618676"/>
    <lineage>
        <taxon>Bacteria</taxon>
        <taxon>Candidatus Kaiseribacteriota</taxon>
    </lineage>
</organism>
<comment type="caution">
    <text evidence="5">The sequence shown here is derived from an EMBL/GenBank/DDBJ whole genome shotgun (WGS) entry which is preliminary data.</text>
</comment>
<keyword evidence="2 4" id="KW-0808">Transferase</keyword>
<sequence length="266" mass="29821">MKRDSLYVYEDKPIGEEDFVSALKSLGVSSGDTLFVHSAIDKFGKVGPAFEARVLCDSLVRALKKSVGPKGTLAMATFTYKYCGTRIFDVDKSPSEVGALSEFFRKQRRTIRSQHPIFSIAATGPKSRSLVKTGVDAFGDDSVFGNVRRDNALLVFLGTNFKSCTLGHHITQMHQVPYRYMKTFSGVIKRGRRSRKIDATYFVRPLDGTIKIDLSGLEKRLFRKKLLKKVRVGASSIECVRAQDVFNEGMKMLDKDIYALAIRLKQ</sequence>
<evidence type="ECO:0000256" key="2">
    <source>
        <dbReference type="ARBA" id="ARBA00022679"/>
    </source>
</evidence>
<evidence type="ECO:0000256" key="1">
    <source>
        <dbReference type="ARBA" id="ARBA00006383"/>
    </source>
</evidence>
<gene>
    <name evidence="5" type="ORF">UY74_C0014G0026</name>
</gene>
<dbReference type="Pfam" id="PF02522">
    <property type="entry name" value="Antibiotic_NAT"/>
    <property type="match status" value="1"/>
</dbReference>
<dbReference type="InterPro" id="IPR003679">
    <property type="entry name" value="Amioglycoside_AcTrfase"/>
</dbReference>
<comment type="catalytic activity">
    <reaction evidence="4">
        <text>a 2-deoxystreptamine antibiotic + acetyl-CoA = an N(3)-acetyl-2-deoxystreptamine antibiotic + CoA + H(+)</text>
        <dbReference type="Rhea" id="RHEA:12665"/>
        <dbReference type="ChEBI" id="CHEBI:15378"/>
        <dbReference type="ChEBI" id="CHEBI:57287"/>
        <dbReference type="ChEBI" id="CHEBI:57288"/>
        <dbReference type="ChEBI" id="CHEBI:57921"/>
        <dbReference type="ChEBI" id="CHEBI:77452"/>
        <dbReference type="EC" id="2.3.1.81"/>
    </reaction>
</comment>
<proteinExistence type="inferred from homology"/>
<evidence type="ECO:0000313" key="5">
    <source>
        <dbReference type="EMBL" id="KKW31446.1"/>
    </source>
</evidence>
<keyword evidence="4" id="KW-0046">Antibiotic resistance</keyword>
<dbReference type="PANTHER" id="PTHR11104">
    <property type="entry name" value="AMINOGLYCOSIDE N3-ACETYLTRANSFERASE"/>
    <property type="match status" value="1"/>
</dbReference>
<dbReference type="EMBL" id="LCRF01000014">
    <property type="protein sequence ID" value="KKW31446.1"/>
    <property type="molecule type" value="Genomic_DNA"/>
</dbReference>